<feature type="domain" description="ABC transporter" evidence="11">
    <location>
        <begin position="2"/>
        <end position="236"/>
    </location>
</feature>
<dbReference type="OrthoDB" id="384179at2"/>
<dbReference type="STRING" id="1278311.GCA_000428705_01135"/>
<dbReference type="Gene3D" id="3.40.50.300">
    <property type="entry name" value="P-loop containing nucleotide triphosphate hydrolases"/>
    <property type="match status" value="1"/>
</dbReference>
<dbReference type="SUPFAM" id="SSF52540">
    <property type="entry name" value="P-loop containing nucleoside triphosphate hydrolases"/>
    <property type="match status" value="1"/>
</dbReference>
<dbReference type="AlphaFoldDB" id="A0A449BCM2"/>
<evidence type="ECO:0000256" key="7">
    <source>
        <dbReference type="ARBA" id="ARBA00022989"/>
    </source>
</evidence>
<dbReference type="CDD" id="cd03255">
    <property type="entry name" value="ABC_MJ0796_LolCDE_FtsE"/>
    <property type="match status" value="1"/>
</dbReference>
<proteinExistence type="inferred from homology"/>
<keyword evidence="5" id="KW-0547">Nucleotide-binding</keyword>
<dbReference type="Pfam" id="PF02687">
    <property type="entry name" value="FtsX"/>
    <property type="match status" value="1"/>
</dbReference>
<dbReference type="InterPro" id="IPR003838">
    <property type="entry name" value="ABC3_permease_C"/>
</dbReference>
<evidence type="ECO:0000256" key="1">
    <source>
        <dbReference type="ARBA" id="ARBA00004429"/>
    </source>
</evidence>
<evidence type="ECO:0000256" key="10">
    <source>
        <dbReference type="SAM" id="Phobius"/>
    </source>
</evidence>
<keyword evidence="7 10" id="KW-1133">Transmembrane helix</keyword>
<keyword evidence="6 12" id="KW-0067">ATP-binding</keyword>
<dbReference type="EMBL" id="LR215048">
    <property type="protein sequence ID" value="VEU80201.1"/>
    <property type="molecule type" value="Genomic_DNA"/>
</dbReference>
<feature type="transmembrane region" description="Helical" evidence="10">
    <location>
        <begin position="788"/>
        <end position="811"/>
    </location>
</feature>
<keyword evidence="3" id="KW-1003">Cell membrane</keyword>
<keyword evidence="4 10" id="KW-0812">Transmembrane</keyword>
<evidence type="ECO:0000313" key="12">
    <source>
        <dbReference type="EMBL" id="VEU80201.1"/>
    </source>
</evidence>
<dbReference type="InterPro" id="IPR017871">
    <property type="entry name" value="ABC_transporter-like_CS"/>
</dbReference>
<dbReference type="InterPro" id="IPR003593">
    <property type="entry name" value="AAA+_ATPase"/>
</dbReference>
<evidence type="ECO:0000256" key="9">
    <source>
        <dbReference type="ARBA" id="ARBA00038388"/>
    </source>
</evidence>
<evidence type="ECO:0000313" key="13">
    <source>
        <dbReference type="Proteomes" id="UP000289841"/>
    </source>
</evidence>
<dbReference type="Pfam" id="PF00005">
    <property type="entry name" value="ABC_tran"/>
    <property type="match status" value="1"/>
</dbReference>
<dbReference type="EC" id="3.6.3.-" evidence="12"/>
<dbReference type="InterPro" id="IPR017911">
    <property type="entry name" value="MacB-like_ATP-bd"/>
</dbReference>
<evidence type="ECO:0000256" key="3">
    <source>
        <dbReference type="ARBA" id="ARBA00022475"/>
    </source>
</evidence>
<evidence type="ECO:0000256" key="2">
    <source>
        <dbReference type="ARBA" id="ARBA00022448"/>
    </source>
</evidence>
<dbReference type="Proteomes" id="UP000289841">
    <property type="component" value="Chromosome"/>
</dbReference>
<name>A0A449BCM2_HAPAX</name>
<dbReference type="GO" id="GO:0016887">
    <property type="term" value="F:ATP hydrolysis activity"/>
    <property type="evidence" value="ECO:0007669"/>
    <property type="project" value="InterPro"/>
</dbReference>
<comment type="subcellular location">
    <subcellularLocation>
        <location evidence="1">Cell inner membrane</location>
        <topology evidence="1">Multi-pass membrane protein</topology>
    </subcellularLocation>
</comment>
<dbReference type="PROSITE" id="PS50893">
    <property type="entry name" value="ABC_TRANSPORTER_2"/>
    <property type="match status" value="1"/>
</dbReference>
<evidence type="ECO:0000256" key="8">
    <source>
        <dbReference type="ARBA" id="ARBA00023136"/>
    </source>
</evidence>
<evidence type="ECO:0000256" key="6">
    <source>
        <dbReference type="ARBA" id="ARBA00022840"/>
    </source>
</evidence>
<dbReference type="PANTHER" id="PTHR42798:SF4">
    <property type="entry name" value="ABC TRANSPORTER DOMAIN-CONTAINING PROTEIN"/>
    <property type="match status" value="1"/>
</dbReference>
<feature type="transmembrane region" description="Helical" evidence="10">
    <location>
        <begin position="741"/>
        <end position="763"/>
    </location>
</feature>
<dbReference type="InterPro" id="IPR027417">
    <property type="entry name" value="P-loop_NTPase"/>
</dbReference>
<accession>A0A449BCM2</accession>
<feature type="transmembrane region" description="Helical" evidence="10">
    <location>
        <begin position="841"/>
        <end position="860"/>
    </location>
</feature>
<dbReference type="InterPro" id="IPR003439">
    <property type="entry name" value="ABC_transporter-like_ATP-bd"/>
</dbReference>
<evidence type="ECO:0000259" key="11">
    <source>
        <dbReference type="PROSITE" id="PS50893"/>
    </source>
</evidence>
<evidence type="ECO:0000256" key="5">
    <source>
        <dbReference type="ARBA" id="ARBA00022741"/>
    </source>
</evidence>
<keyword evidence="12" id="KW-0378">Hydrolase</keyword>
<dbReference type="GO" id="GO:0005524">
    <property type="term" value="F:ATP binding"/>
    <property type="evidence" value="ECO:0007669"/>
    <property type="project" value="UniProtKB-KW"/>
</dbReference>
<gene>
    <name evidence="12" type="primary">macB_4</name>
    <name evidence="12" type="ORF">NCTC10138_00560</name>
</gene>
<dbReference type="PROSITE" id="PS00211">
    <property type="entry name" value="ABC_TRANSPORTER_1"/>
    <property type="match status" value="1"/>
</dbReference>
<keyword evidence="13" id="KW-1185">Reference proteome</keyword>
<organism evidence="12 13">
    <name type="scientific">Haploplasma axanthum</name>
    <name type="common">Acholeplasma axanthum</name>
    <dbReference type="NCBI Taxonomy" id="29552"/>
    <lineage>
        <taxon>Bacteria</taxon>
        <taxon>Bacillati</taxon>
        <taxon>Mycoplasmatota</taxon>
        <taxon>Mollicutes</taxon>
        <taxon>Acholeplasmatales</taxon>
        <taxon>Acholeplasmataceae</taxon>
        <taxon>Haploplasma</taxon>
    </lineage>
</organism>
<dbReference type="GO" id="GO:0005886">
    <property type="term" value="C:plasma membrane"/>
    <property type="evidence" value="ECO:0007669"/>
    <property type="project" value="UniProtKB-SubCell"/>
</dbReference>
<keyword evidence="2" id="KW-0813">Transport</keyword>
<dbReference type="RefSeq" id="WP_129747458.1">
    <property type="nucleotide sequence ID" value="NZ_LR215048.1"/>
</dbReference>
<dbReference type="SMART" id="SM00382">
    <property type="entry name" value="AAA"/>
    <property type="match status" value="1"/>
</dbReference>
<reference evidence="12 13" key="1">
    <citation type="submission" date="2019-01" db="EMBL/GenBank/DDBJ databases">
        <authorList>
            <consortium name="Pathogen Informatics"/>
        </authorList>
    </citation>
    <scope>NUCLEOTIDE SEQUENCE [LARGE SCALE GENOMIC DNA]</scope>
    <source>
        <strain evidence="12 13">NCTC10138</strain>
    </source>
</reference>
<comment type="similarity">
    <text evidence="9">Belongs to the ABC transporter superfamily. Macrolide exporter (TC 3.A.1.122) family.</text>
</comment>
<evidence type="ECO:0000256" key="4">
    <source>
        <dbReference type="ARBA" id="ARBA00022692"/>
    </source>
</evidence>
<dbReference type="PANTHER" id="PTHR42798">
    <property type="entry name" value="LIPOPROTEIN-RELEASING SYSTEM ATP-BINDING PROTEIN LOLD"/>
    <property type="match status" value="1"/>
</dbReference>
<protein>
    <submittedName>
        <fullName evidence="12">ABC transporter ATP-binding protein</fullName>
        <ecNumber evidence="12">3.6.3.-</ecNumber>
    </submittedName>
</protein>
<sequence length="876" mass="102018">MIKIESLVKNYKTKNVVVEAIKNVSLELNSGMIFITGRSGSGKTTLLNLIGALDKYDSGSIKVDNKELKEMSSRELDDYRANEIGIIFQEYNLLENFSVKENINMPLLIQGIENENLIDEALRNVELEEMKNRKTNELSGGQRQRVAIARTIVKKPRIILADEPTGAVDSETAAIIFKCLKKLSETSLVIIASHDLESANKYADRIISFKDGRIVEDRVINDKNQSIVKKEEETAKLKNKEILKLALSFLFRKPKRLIMILLIFILSLTGIIISDTLSTDNTDRVLLTEINKNEVNYLKYSKQIETNSEIEAKFRYMSNEDFEIFSSKIKTGSIQVMYNYYQSTIMLKEDKVYFSVGNNGIIEYNDDLISKYNFNIEGQKPKKNNEIMISKFYFEMYKKFGYNTYENGELKSVRINSLDDFKDISLKLGFKDTYHEFKIVGILDTKIDEKVYSLVDKAYDMDNTNSLYAFKSLYLEGFHDVFYVNDGYYNDVIAQNKNTLYESKIEIRVNDEKIFGIDKISLLSSDMDTIHWKDGHDFDNFKDKEIILSSKALKSISLFEDIYDVIKIRKKKLIMDFAFEHFDEVEEKINDIYGNTDYEWYANYIENYNYYENEFHPFKTSSYFENEAFRMYCDEVVFPNIGKIEMKTSNGDSIYEANVVGASYSNDIVYHSKDSNFPIVFKELFNDQAYFYVNLSKELNNMELIKIKNHIYKDDKENEYRYAIMNNEFVEFEKIKNDFNIFIIVGTILSLVLIFIGVLIYFFNQINNIKERENEIGILRSLGVSRNIVFKVFLYEAILIMSFITIISFMLSTIGVEYLNGFIAGKLQTSYNLLYITSKQGFIMLFFILTIILSCIYIPFKRISKNEIVTLIKKVE</sequence>
<keyword evidence="8 10" id="KW-0472">Membrane</keyword>
<dbReference type="KEGG" id="aaxa:NCTC10138_00560"/>
<feature type="transmembrane region" description="Helical" evidence="10">
    <location>
        <begin position="257"/>
        <end position="274"/>
    </location>
</feature>